<protein>
    <submittedName>
        <fullName evidence="1">Uncharacterized protein</fullName>
    </submittedName>
</protein>
<evidence type="ECO:0000313" key="2">
    <source>
        <dbReference type="Proteomes" id="UP000178758"/>
    </source>
</evidence>
<accession>A0A1F5DFP9</accession>
<reference evidence="1 2" key="1">
    <citation type="journal article" date="2016" name="Nat. Commun.">
        <title>Thousands of microbial genomes shed light on interconnected biogeochemical processes in an aquifer system.</title>
        <authorList>
            <person name="Anantharaman K."/>
            <person name="Brown C.T."/>
            <person name="Hug L.A."/>
            <person name="Sharon I."/>
            <person name="Castelle C.J."/>
            <person name="Probst A.J."/>
            <person name="Thomas B.C."/>
            <person name="Singh A."/>
            <person name="Wilkins M.J."/>
            <person name="Karaoz U."/>
            <person name="Brodie E.L."/>
            <person name="Williams K.H."/>
            <person name="Hubbard S.S."/>
            <person name="Banfield J.F."/>
        </authorList>
    </citation>
    <scope>NUCLEOTIDE SEQUENCE [LARGE SCALE GENOMIC DNA]</scope>
</reference>
<name>A0A1F5DFP9_9BACT</name>
<comment type="caution">
    <text evidence="1">The sequence shown here is derived from an EMBL/GenBank/DDBJ whole genome shotgun (WGS) entry which is preliminary data.</text>
</comment>
<sequence>MKGIENLQYVAIQIKSHEVSTGFYKPTFGKGFGWQRKGKFKGEIEKASGSGPGGDCACPECGYKIIHQRGMPCSGLQCPNCKINLERK</sequence>
<gene>
    <name evidence="1" type="ORF">A3J78_02565</name>
</gene>
<proteinExistence type="predicted"/>
<evidence type="ECO:0000313" key="1">
    <source>
        <dbReference type="EMBL" id="OGD53786.1"/>
    </source>
</evidence>
<organism evidence="1 2">
    <name type="scientific">Candidatus Beckwithbacteria bacterium RBG_13_35_6</name>
    <dbReference type="NCBI Taxonomy" id="1797456"/>
    <lineage>
        <taxon>Bacteria</taxon>
        <taxon>Candidatus Beckwithiibacteriota</taxon>
    </lineage>
</organism>
<dbReference type="EMBL" id="MEZJ01000025">
    <property type="protein sequence ID" value="OGD53786.1"/>
    <property type="molecule type" value="Genomic_DNA"/>
</dbReference>
<dbReference type="AlphaFoldDB" id="A0A1F5DFP9"/>
<dbReference type="Proteomes" id="UP000178758">
    <property type="component" value="Unassembled WGS sequence"/>
</dbReference>